<dbReference type="PANTHER" id="PTHR22600:SF57">
    <property type="entry name" value="BETA-N-ACETYLHEXOSAMINIDASE"/>
    <property type="match status" value="1"/>
</dbReference>
<dbReference type="Pfam" id="PF00728">
    <property type="entry name" value="Glyco_hydro_20"/>
    <property type="match status" value="2"/>
</dbReference>
<dbReference type="Gene3D" id="3.30.379.10">
    <property type="entry name" value="Chitobiase/beta-hexosaminidase domain 2-like"/>
    <property type="match status" value="1"/>
</dbReference>
<evidence type="ECO:0000313" key="10">
    <source>
        <dbReference type="Proteomes" id="UP001589894"/>
    </source>
</evidence>
<evidence type="ECO:0000313" key="9">
    <source>
        <dbReference type="EMBL" id="MFC0564507.1"/>
    </source>
</evidence>
<proteinExistence type="inferred from homology"/>
<dbReference type="EMBL" id="JBHLUE010000006">
    <property type="protein sequence ID" value="MFC0564507.1"/>
    <property type="molecule type" value="Genomic_DNA"/>
</dbReference>
<dbReference type="Gene3D" id="3.20.20.80">
    <property type="entry name" value="Glycosidases"/>
    <property type="match status" value="1"/>
</dbReference>
<dbReference type="InterPro" id="IPR015882">
    <property type="entry name" value="HEX_bac_N"/>
</dbReference>
<feature type="region of interest" description="Disordered" evidence="6">
    <location>
        <begin position="510"/>
        <end position="571"/>
    </location>
</feature>
<comment type="catalytic activity">
    <reaction evidence="1">
        <text>Hydrolysis of terminal non-reducing N-acetyl-D-hexosamine residues in N-acetyl-beta-D-hexosaminides.</text>
        <dbReference type="EC" id="3.2.1.52"/>
    </reaction>
</comment>
<sequence>MRVTHTEVDPSQSPAGAAAARLGAVIPAPVRVEPLPGVTYQLGPDTTVRATPEPGPLAVAEQLAELLRRPTGYALPVAPAGVATADGDISLLLTRESTEPESGGAEGYQLDATADGIVIRARTAAGLLHGVQTLRQLLPPAVDAGDPRPGPWLVPGGRIVDHPRYAYRGAMLDVARHFFDVPTVCRYVDQLARYKINHLHLHLTDDQGWRIGIDSWPLLAEVGGASQVGGGAGGYYSAHDYRRIVAYAASRHLTVVPEIDVPGHTNAALVAYPELAPGGVAPDRYAGTDVGFSALAVDNERTYAFLADVFGELADLTPGEFLHLGGDEAFTLPPAAYARFVERVQPIIAATGKRVLGWHQIAPAAHLDGRVVHYWGTTRHDAAVADAVRRGAQVLLSPADRSYLDMKYAADTRLGKEWAGRIEVRRAYNWEPANHLRDVPADRVLGVESPLWTETVTTPAEIEYLTFPRLPAIAELGWSAPGDRDWAGFRTRLAGQAPRWRAAGITFHASPQVPWPATGDAPAGTGEPAAGTAPVGTGEPAAETAPAGTAPAGPPLAGAGEVVPGPRAGTT</sequence>
<dbReference type="InterPro" id="IPR017853">
    <property type="entry name" value="GH"/>
</dbReference>
<evidence type="ECO:0000256" key="5">
    <source>
        <dbReference type="ARBA" id="ARBA00023295"/>
    </source>
</evidence>
<dbReference type="SUPFAM" id="SSF51445">
    <property type="entry name" value="(Trans)glycosidases"/>
    <property type="match status" value="1"/>
</dbReference>
<evidence type="ECO:0000256" key="6">
    <source>
        <dbReference type="SAM" id="MobiDB-lite"/>
    </source>
</evidence>
<feature type="domain" description="Glycoside hydrolase family 20 catalytic" evidence="7">
    <location>
        <begin position="338"/>
        <end position="480"/>
    </location>
</feature>
<dbReference type="CDD" id="cd06568">
    <property type="entry name" value="GH20_SpHex_like"/>
    <property type="match status" value="1"/>
</dbReference>
<dbReference type="Proteomes" id="UP001589894">
    <property type="component" value="Unassembled WGS sequence"/>
</dbReference>
<evidence type="ECO:0000256" key="1">
    <source>
        <dbReference type="ARBA" id="ARBA00001231"/>
    </source>
</evidence>
<feature type="domain" description="Glycoside hydrolase family 20 catalytic" evidence="7">
    <location>
        <begin position="165"/>
        <end position="330"/>
    </location>
</feature>
<feature type="compositionally biased region" description="Low complexity" evidence="6">
    <location>
        <begin position="515"/>
        <end position="571"/>
    </location>
</feature>
<evidence type="ECO:0000256" key="4">
    <source>
        <dbReference type="ARBA" id="ARBA00022801"/>
    </source>
</evidence>
<keyword evidence="10" id="KW-1185">Reference proteome</keyword>
<feature type="domain" description="Beta-hexosaminidase bacterial type N-terminal" evidence="8">
    <location>
        <begin position="24"/>
        <end position="162"/>
    </location>
</feature>
<evidence type="ECO:0000256" key="3">
    <source>
        <dbReference type="ARBA" id="ARBA00012663"/>
    </source>
</evidence>
<comment type="similarity">
    <text evidence="2">Belongs to the glycosyl hydrolase 20 family.</text>
</comment>
<keyword evidence="5" id="KW-0326">Glycosidase</keyword>
<protein>
    <recommendedName>
        <fullName evidence="3">beta-N-acetylhexosaminidase</fullName>
        <ecNumber evidence="3">3.2.1.52</ecNumber>
    </recommendedName>
</protein>
<dbReference type="PANTHER" id="PTHR22600">
    <property type="entry name" value="BETA-HEXOSAMINIDASE"/>
    <property type="match status" value="1"/>
</dbReference>
<dbReference type="InterPro" id="IPR015883">
    <property type="entry name" value="Glyco_hydro_20_cat"/>
</dbReference>
<dbReference type="InterPro" id="IPR025705">
    <property type="entry name" value="Beta_hexosaminidase_sua/sub"/>
</dbReference>
<organism evidence="9 10">
    <name type="scientific">Plantactinospora siamensis</name>
    <dbReference type="NCBI Taxonomy" id="555372"/>
    <lineage>
        <taxon>Bacteria</taxon>
        <taxon>Bacillati</taxon>
        <taxon>Actinomycetota</taxon>
        <taxon>Actinomycetes</taxon>
        <taxon>Micromonosporales</taxon>
        <taxon>Micromonosporaceae</taxon>
        <taxon>Plantactinospora</taxon>
    </lineage>
</organism>
<evidence type="ECO:0000256" key="2">
    <source>
        <dbReference type="ARBA" id="ARBA00006285"/>
    </source>
</evidence>
<dbReference type="InterPro" id="IPR029018">
    <property type="entry name" value="Hex-like_dom2"/>
</dbReference>
<comment type="caution">
    <text evidence="9">The sequence shown here is derived from an EMBL/GenBank/DDBJ whole genome shotgun (WGS) entry which is preliminary data.</text>
</comment>
<dbReference type="PRINTS" id="PR00738">
    <property type="entry name" value="GLHYDRLASE20"/>
</dbReference>
<dbReference type="RefSeq" id="WP_377337548.1">
    <property type="nucleotide sequence ID" value="NZ_JBHLUE010000006.1"/>
</dbReference>
<evidence type="ECO:0000259" key="7">
    <source>
        <dbReference type="Pfam" id="PF00728"/>
    </source>
</evidence>
<name>A0ABV6NUQ9_9ACTN</name>
<accession>A0ABV6NUQ9</accession>
<dbReference type="SUPFAM" id="SSF55545">
    <property type="entry name" value="beta-N-acetylhexosaminidase-like domain"/>
    <property type="match status" value="1"/>
</dbReference>
<evidence type="ECO:0000259" key="8">
    <source>
        <dbReference type="Pfam" id="PF02838"/>
    </source>
</evidence>
<keyword evidence="4" id="KW-0378">Hydrolase</keyword>
<dbReference type="Pfam" id="PF02838">
    <property type="entry name" value="Glyco_hydro_20b"/>
    <property type="match status" value="1"/>
</dbReference>
<gene>
    <name evidence="9" type="ORF">ACFFHU_10215</name>
</gene>
<dbReference type="EC" id="3.2.1.52" evidence="3"/>
<reference evidence="9 10" key="1">
    <citation type="submission" date="2024-09" db="EMBL/GenBank/DDBJ databases">
        <authorList>
            <person name="Sun Q."/>
            <person name="Mori K."/>
        </authorList>
    </citation>
    <scope>NUCLEOTIDE SEQUENCE [LARGE SCALE GENOMIC DNA]</scope>
    <source>
        <strain evidence="9 10">TBRC 2205</strain>
    </source>
</reference>